<feature type="non-terminal residue" evidence="1">
    <location>
        <position position="1"/>
    </location>
</feature>
<sequence>SNNVDMICGCIETGSDWHNAWYSTRKTSFTSEEDSLNFLSLREGCLMSAKTSSLMGELRVESGEDCEELEEPRIDRRSRAELKISCNELMPSKGGSEELESGMVGNRFRWEAGKSFLVPVSLVAVHCSSWHASGQHLMDASDASIKRQLLEIQDALLDAYGKGPEELLVFLKTWTDLKDRLIAAASAKLLSTETLQLAAD</sequence>
<evidence type="ECO:0000313" key="2">
    <source>
        <dbReference type="Proteomes" id="UP000789525"/>
    </source>
</evidence>
<reference evidence="1" key="1">
    <citation type="submission" date="2021-06" db="EMBL/GenBank/DDBJ databases">
        <authorList>
            <person name="Kallberg Y."/>
            <person name="Tangrot J."/>
            <person name="Rosling A."/>
        </authorList>
    </citation>
    <scope>NUCLEOTIDE SEQUENCE</scope>
    <source>
        <strain evidence="1">CL356</strain>
    </source>
</reference>
<feature type="non-terminal residue" evidence="1">
    <location>
        <position position="200"/>
    </location>
</feature>
<keyword evidence="2" id="KW-1185">Reference proteome</keyword>
<name>A0ACA9QYG8_9GLOM</name>
<organism evidence="1 2">
    <name type="scientific">Acaulospora colombiana</name>
    <dbReference type="NCBI Taxonomy" id="27376"/>
    <lineage>
        <taxon>Eukaryota</taxon>
        <taxon>Fungi</taxon>
        <taxon>Fungi incertae sedis</taxon>
        <taxon>Mucoromycota</taxon>
        <taxon>Glomeromycotina</taxon>
        <taxon>Glomeromycetes</taxon>
        <taxon>Diversisporales</taxon>
        <taxon>Acaulosporaceae</taxon>
        <taxon>Acaulospora</taxon>
    </lineage>
</organism>
<proteinExistence type="predicted"/>
<protein>
    <submittedName>
        <fullName evidence="1">14633_t:CDS:1</fullName>
    </submittedName>
</protein>
<comment type="caution">
    <text evidence="1">The sequence shown here is derived from an EMBL/GenBank/DDBJ whole genome shotgun (WGS) entry which is preliminary data.</text>
</comment>
<gene>
    <name evidence="1" type="ORF">ACOLOM_LOCUS13645</name>
</gene>
<accession>A0ACA9QYG8</accession>
<evidence type="ECO:0000313" key="1">
    <source>
        <dbReference type="EMBL" id="CAG8769020.1"/>
    </source>
</evidence>
<dbReference type="Proteomes" id="UP000789525">
    <property type="component" value="Unassembled WGS sequence"/>
</dbReference>
<dbReference type="EMBL" id="CAJVPT010063682">
    <property type="protein sequence ID" value="CAG8769020.1"/>
    <property type="molecule type" value="Genomic_DNA"/>
</dbReference>